<proteinExistence type="predicted"/>
<accession>A6KCH7</accession>
<dbReference type="AlphaFoldDB" id="A6KCH7"/>
<gene>
    <name evidence="1" type="ORF">rCG_50776</name>
</gene>
<name>A6KCH7_RAT</name>
<reference evidence="1 2" key="1">
    <citation type="submission" date="2005-09" db="EMBL/GenBank/DDBJ databases">
        <authorList>
            <person name="Mural R.J."/>
            <person name="Li P.W."/>
            <person name="Adams M.D."/>
            <person name="Amanatides P.G."/>
            <person name="Baden-Tillson H."/>
            <person name="Barnstead M."/>
            <person name="Chin S.H."/>
            <person name="Dew I."/>
            <person name="Evans C.A."/>
            <person name="Ferriera S."/>
            <person name="Flanigan M."/>
            <person name="Fosler C."/>
            <person name="Glodek A."/>
            <person name="Gu Z."/>
            <person name="Holt R.A."/>
            <person name="Jennings D."/>
            <person name="Kraft C.L."/>
            <person name="Lu F."/>
            <person name="Nguyen T."/>
            <person name="Nusskern D.R."/>
            <person name="Pfannkoch C.M."/>
            <person name="Sitter C."/>
            <person name="Sutton G.G."/>
            <person name="Venter J.C."/>
            <person name="Wang Z."/>
            <person name="Woodage T."/>
            <person name="Zheng X.H."/>
            <person name="Zhong F."/>
        </authorList>
    </citation>
    <scope>NUCLEOTIDE SEQUENCE [LARGE SCALE GENOMIC DNA]</scope>
    <source>
        <strain>BN</strain>
        <strain evidence="2">Sprague-Dawley</strain>
    </source>
</reference>
<organism evidence="1 2">
    <name type="scientific">Rattus norvegicus</name>
    <name type="common">Rat</name>
    <dbReference type="NCBI Taxonomy" id="10116"/>
    <lineage>
        <taxon>Eukaryota</taxon>
        <taxon>Metazoa</taxon>
        <taxon>Chordata</taxon>
        <taxon>Craniata</taxon>
        <taxon>Vertebrata</taxon>
        <taxon>Euteleostomi</taxon>
        <taxon>Mammalia</taxon>
        <taxon>Eutheria</taxon>
        <taxon>Euarchontoglires</taxon>
        <taxon>Glires</taxon>
        <taxon>Rodentia</taxon>
        <taxon>Myomorpha</taxon>
        <taxon>Muroidea</taxon>
        <taxon>Muridae</taxon>
        <taxon>Murinae</taxon>
        <taxon>Rattus</taxon>
    </lineage>
</organism>
<dbReference type="Proteomes" id="UP000234681">
    <property type="component" value="Chromosome 7"/>
</dbReference>
<evidence type="ECO:0000313" key="1">
    <source>
        <dbReference type="EMBL" id="EDL86965.1"/>
    </source>
</evidence>
<dbReference type="EMBL" id="CH474035">
    <property type="protein sequence ID" value="EDL86965.1"/>
    <property type="molecule type" value="Genomic_DNA"/>
</dbReference>
<sequence length="63" mass="7178">MGSYRTHMPIRSRDPWLHPGYDSYESLAFHSRFRGASPSGGSGCRETKSHLKYRQPVCGICFD</sequence>
<evidence type="ECO:0000313" key="2">
    <source>
        <dbReference type="Proteomes" id="UP000234681"/>
    </source>
</evidence>
<protein>
    <submittedName>
        <fullName evidence="1">RCG50776</fullName>
    </submittedName>
</protein>